<dbReference type="AlphaFoldDB" id="A0A212ER37"/>
<dbReference type="InParanoid" id="A0A212ER37"/>
<gene>
    <name evidence="1" type="ORF">KGM_210281A</name>
</gene>
<comment type="caution">
    <text evidence="1">The sequence shown here is derived from an EMBL/GenBank/DDBJ whole genome shotgun (WGS) entry which is preliminary data.</text>
</comment>
<evidence type="ECO:0000313" key="1">
    <source>
        <dbReference type="EMBL" id="OWR43947.1"/>
    </source>
</evidence>
<dbReference type="EMBL" id="AGBW02013130">
    <property type="protein sequence ID" value="OWR43947.1"/>
    <property type="molecule type" value="Genomic_DNA"/>
</dbReference>
<sequence>MTTSNPSKLEEGIENFEE</sequence>
<organism evidence="1 2">
    <name type="scientific">Danaus plexippus plexippus</name>
    <dbReference type="NCBI Taxonomy" id="278856"/>
    <lineage>
        <taxon>Eukaryota</taxon>
        <taxon>Metazoa</taxon>
        <taxon>Ecdysozoa</taxon>
        <taxon>Arthropoda</taxon>
        <taxon>Hexapoda</taxon>
        <taxon>Insecta</taxon>
        <taxon>Pterygota</taxon>
        <taxon>Neoptera</taxon>
        <taxon>Endopterygota</taxon>
        <taxon>Lepidoptera</taxon>
        <taxon>Glossata</taxon>
        <taxon>Ditrysia</taxon>
        <taxon>Papilionoidea</taxon>
        <taxon>Nymphalidae</taxon>
        <taxon>Danainae</taxon>
        <taxon>Danaini</taxon>
        <taxon>Danaina</taxon>
        <taxon>Danaus</taxon>
        <taxon>Danaus</taxon>
    </lineage>
</organism>
<accession>A0A212ER37</accession>
<dbReference type="Proteomes" id="UP000007151">
    <property type="component" value="Unassembled WGS sequence"/>
</dbReference>
<protein>
    <submittedName>
        <fullName evidence="1">Cytochrome P450</fullName>
    </submittedName>
</protein>
<feature type="non-terminal residue" evidence="1">
    <location>
        <position position="18"/>
    </location>
</feature>
<dbReference type="KEGG" id="dpl:KGM_210281A"/>
<reference evidence="1 2" key="1">
    <citation type="journal article" date="2011" name="Cell">
        <title>The monarch butterfly genome yields insights into long-distance migration.</title>
        <authorList>
            <person name="Zhan S."/>
            <person name="Merlin C."/>
            <person name="Boore J.L."/>
            <person name="Reppert S.M."/>
        </authorList>
    </citation>
    <scope>NUCLEOTIDE SEQUENCE [LARGE SCALE GENOMIC DNA]</scope>
    <source>
        <strain evidence="1">F-2</strain>
    </source>
</reference>
<evidence type="ECO:0000313" key="2">
    <source>
        <dbReference type="Proteomes" id="UP000007151"/>
    </source>
</evidence>
<keyword evidence="2" id="KW-1185">Reference proteome</keyword>
<name>A0A212ER37_DANPL</name>
<proteinExistence type="predicted"/>